<feature type="domain" description="Transcription factor CBF/NF-Y/archaeal histone" evidence="9">
    <location>
        <begin position="1"/>
        <end position="64"/>
    </location>
</feature>
<sequence length="161" mass="18172">MPIANVLRIMRRILPPHAKISDEAKETIQECVSEYISFITAEANDRCQHEQRKTVTAEDVLWAMAKLGFDEYAHSLTIYLNRYRQSEGQQRISMRRGSTSMPQMEMPPPYSHPHGFEMFNFDPSHASASASHASGSDGYVPTFDPYASLNTNLNLTDDGAM</sequence>
<keyword evidence="7" id="KW-0804">Transcription</keyword>
<keyword evidence="4" id="KW-0805">Transcription regulation</keyword>
<dbReference type="GO" id="GO:0003682">
    <property type="term" value="F:chromatin binding"/>
    <property type="evidence" value="ECO:0007669"/>
    <property type="project" value="EnsemblPlants"/>
</dbReference>
<dbReference type="InterPro" id="IPR027113">
    <property type="entry name" value="Transc_fact_NFYB/HAP3"/>
</dbReference>
<evidence type="ECO:0000259" key="9">
    <source>
        <dbReference type="Pfam" id="PF00808"/>
    </source>
</evidence>
<dbReference type="Gramene" id="rna-AYBTSS11_LOCUS21469">
    <property type="protein sequence ID" value="CAJ1967977.1"/>
    <property type="gene ID" value="gene-AYBTSS11_LOCUS21469"/>
</dbReference>
<evidence type="ECO:0000256" key="1">
    <source>
        <dbReference type="ARBA" id="ARBA00004123"/>
    </source>
</evidence>
<comment type="subcellular location">
    <subcellularLocation>
        <location evidence="1">Nucleus</location>
    </subcellularLocation>
</comment>
<dbReference type="SUPFAM" id="SSF47113">
    <property type="entry name" value="Histone-fold"/>
    <property type="match status" value="1"/>
</dbReference>
<evidence type="ECO:0000313" key="10">
    <source>
        <dbReference type="EMBL" id="CAJ1967977.1"/>
    </source>
</evidence>
<dbReference type="InterPro" id="IPR003958">
    <property type="entry name" value="CBFA_NFYB_domain"/>
</dbReference>
<dbReference type="GO" id="GO:0000978">
    <property type="term" value="F:RNA polymerase II cis-regulatory region sequence-specific DNA binding"/>
    <property type="evidence" value="ECO:0007669"/>
    <property type="project" value="TreeGrafter"/>
</dbReference>
<evidence type="ECO:0000256" key="7">
    <source>
        <dbReference type="ARBA" id="ARBA00023163"/>
    </source>
</evidence>
<evidence type="ECO:0000256" key="2">
    <source>
        <dbReference type="ARBA" id="ARBA00009053"/>
    </source>
</evidence>
<keyword evidence="11" id="KW-1185">Reference proteome</keyword>
<evidence type="ECO:0000256" key="8">
    <source>
        <dbReference type="ARBA" id="ARBA00023242"/>
    </source>
</evidence>
<evidence type="ECO:0000256" key="4">
    <source>
        <dbReference type="ARBA" id="ARBA00023015"/>
    </source>
</evidence>
<gene>
    <name evidence="10" type="ORF">AYBTSS11_LOCUS21469</name>
</gene>
<evidence type="ECO:0000256" key="5">
    <source>
        <dbReference type="ARBA" id="ARBA00023125"/>
    </source>
</evidence>
<reference evidence="10" key="1">
    <citation type="submission" date="2023-10" db="EMBL/GenBank/DDBJ databases">
        <authorList>
            <person name="Domelevo Entfellner J.-B."/>
        </authorList>
    </citation>
    <scope>NUCLEOTIDE SEQUENCE</scope>
</reference>
<keyword evidence="3" id="KW-0938">Abscisic acid signaling pathway</keyword>
<accession>A0AA86TH85</accession>
<evidence type="ECO:0000313" key="11">
    <source>
        <dbReference type="Proteomes" id="UP001189624"/>
    </source>
</evidence>
<keyword evidence="5" id="KW-0238">DNA-binding</keyword>
<dbReference type="AlphaFoldDB" id="A0AA86TH85"/>
<dbReference type="GO" id="GO:0001228">
    <property type="term" value="F:DNA-binding transcription activator activity, RNA polymerase II-specific"/>
    <property type="evidence" value="ECO:0007669"/>
    <property type="project" value="InterPro"/>
</dbReference>
<dbReference type="GO" id="GO:0009738">
    <property type="term" value="P:abscisic acid-activated signaling pathway"/>
    <property type="evidence" value="ECO:0007669"/>
    <property type="project" value="UniProtKB-KW"/>
</dbReference>
<dbReference type="GO" id="GO:0040029">
    <property type="term" value="P:epigenetic regulation of gene expression"/>
    <property type="evidence" value="ECO:0007669"/>
    <property type="project" value="EnsemblPlants"/>
</dbReference>
<keyword evidence="6" id="KW-0010">Activator</keyword>
<dbReference type="GO" id="GO:0045723">
    <property type="term" value="P:positive regulation of fatty acid biosynthetic process"/>
    <property type="evidence" value="ECO:0007669"/>
    <property type="project" value="EnsemblPlants"/>
</dbReference>
<dbReference type="PANTHER" id="PTHR11064">
    <property type="entry name" value="CCAAT-BINDING TRANSCRIPTION FACTOR-RELATED"/>
    <property type="match status" value="1"/>
</dbReference>
<name>A0AA86TH85_9FABA</name>
<dbReference type="GO" id="GO:0010262">
    <property type="term" value="P:somatic embryogenesis"/>
    <property type="evidence" value="ECO:0007669"/>
    <property type="project" value="EnsemblPlants"/>
</dbReference>
<keyword evidence="8" id="KW-0539">Nucleus</keyword>
<dbReference type="GO" id="GO:0046982">
    <property type="term" value="F:protein heterodimerization activity"/>
    <property type="evidence" value="ECO:0007669"/>
    <property type="project" value="InterPro"/>
</dbReference>
<organism evidence="10 11">
    <name type="scientific">Sphenostylis stenocarpa</name>
    <dbReference type="NCBI Taxonomy" id="92480"/>
    <lineage>
        <taxon>Eukaryota</taxon>
        <taxon>Viridiplantae</taxon>
        <taxon>Streptophyta</taxon>
        <taxon>Embryophyta</taxon>
        <taxon>Tracheophyta</taxon>
        <taxon>Spermatophyta</taxon>
        <taxon>Magnoliopsida</taxon>
        <taxon>eudicotyledons</taxon>
        <taxon>Gunneridae</taxon>
        <taxon>Pentapetalae</taxon>
        <taxon>rosids</taxon>
        <taxon>fabids</taxon>
        <taxon>Fabales</taxon>
        <taxon>Fabaceae</taxon>
        <taxon>Papilionoideae</taxon>
        <taxon>50 kb inversion clade</taxon>
        <taxon>NPAAA clade</taxon>
        <taxon>indigoferoid/millettioid clade</taxon>
        <taxon>Phaseoleae</taxon>
        <taxon>Sphenostylis</taxon>
    </lineage>
</organism>
<dbReference type="Pfam" id="PF00808">
    <property type="entry name" value="CBFD_NFYB_HMF"/>
    <property type="match status" value="1"/>
</dbReference>
<dbReference type="PANTHER" id="PTHR11064:SF115">
    <property type="entry name" value="NUCLEAR TRANSCRIPTION FACTOR Y SUBUNIT B-9"/>
    <property type="match status" value="1"/>
</dbReference>
<dbReference type="Gene3D" id="1.10.20.10">
    <property type="entry name" value="Histone, subunit A"/>
    <property type="match status" value="1"/>
</dbReference>
<evidence type="ECO:0000256" key="3">
    <source>
        <dbReference type="ARBA" id="ARBA00022682"/>
    </source>
</evidence>
<dbReference type="GO" id="GO:0016602">
    <property type="term" value="C:CCAAT-binding factor complex"/>
    <property type="evidence" value="ECO:0007669"/>
    <property type="project" value="InterPro"/>
</dbReference>
<dbReference type="CDD" id="cd22907">
    <property type="entry name" value="HFD_NFYB"/>
    <property type="match status" value="1"/>
</dbReference>
<protein>
    <recommendedName>
        <fullName evidence="9">Transcription factor CBF/NF-Y/archaeal histone domain-containing protein</fullName>
    </recommendedName>
</protein>
<evidence type="ECO:0000256" key="6">
    <source>
        <dbReference type="ARBA" id="ARBA00023159"/>
    </source>
</evidence>
<proteinExistence type="inferred from homology"/>
<comment type="similarity">
    <text evidence="2">Belongs to the NFYB/HAP3 subunit family.</text>
</comment>
<dbReference type="PRINTS" id="PR00615">
    <property type="entry name" value="CCAATSUBUNTA"/>
</dbReference>
<dbReference type="InterPro" id="IPR009072">
    <property type="entry name" value="Histone-fold"/>
</dbReference>
<dbReference type="GO" id="GO:0009785">
    <property type="term" value="P:blue light signaling pathway"/>
    <property type="evidence" value="ECO:0007669"/>
    <property type="project" value="EnsemblPlants"/>
</dbReference>
<dbReference type="Proteomes" id="UP001189624">
    <property type="component" value="Chromosome 7"/>
</dbReference>
<dbReference type="FunFam" id="1.10.20.10:FF:000049">
    <property type="entry name" value="Nuclear transcription factor Y subunit B-6"/>
    <property type="match status" value="1"/>
</dbReference>
<dbReference type="EMBL" id="OY731404">
    <property type="protein sequence ID" value="CAJ1967977.1"/>
    <property type="molecule type" value="Genomic_DNA"/>
</dbReference>